<dbReference type="GO" id="GO:0008168">
    <property type="term" value="F:methyltransferase activity"/>
    <property type="evidence" value="ECO:0007669"/>
    <property type="project" value="UniProtKB-KW"/>
</dbReference>
<feature type="compositionally biased region" description="Basic and acidic residues" evidence="1">
    <location>
        <begin position="53"/>
        <end position="74"/>
    </location>
</feature>
<evidence type="ECO:0000256" key="1">
    <source>
        <dbReference type="SAM" id="MobiDB-lite"/>
    </source>
</evidence>
<evidence type="ECO:0000313" key="2">
    <source>
        <dbReference type="EMBL" id="GAC95999.1"/>
    </source>
</evidence>
<keyword evidence="2" id="KW-0808">Transferase</keyword>
<name>R9P3X6_PSEHS</name>
<reference evidence="3" key="1">
    <citation type="journal article" date="2013" name="Genome Announc.">
        <title>Draft genome sequence of the basidiomycetous yeast-like fungus Pseudozyma hubeiensis SY62, which produces an abundant amount of the biosurfactant mannosylerythritol lipids.</title>
        <authorList>
            <person name="Konishi M."/>
            <person name="Hatada Y."/>
            <person name="Horiuchi J."/>
        </authorList>
    </citation>
    <scope>NUCLEOTIDE SEQUENCE [LARGE SCALE GENOMIC DNA]</scope>
    <source>
        <strain evidence="3">SY62</strain>
    </source>
</reference>
<keyword evidence="2" id="KW-0489">Methyltransferase</keyword>
<evidence type="ECO:0000313" key="3">
    <source>
        <dbReference type="Proteomes" id="UP000014071"/>
    </source>
</evidence>
<dbReference type="AlphaFoldDB" id="R9P3X6"/>
<accession>R9P3X6</accession>
<organism evidence="2 3">
    <name type="scientific">Pseudozyma hubeiensis (strain SY62)</name>
    <name type="common">Yeast</name>
    <dbReference type="NCBI Taxonomy" id="1305764"/>
    <lineage>
        <taxon>Eukaryota</taxon>
        <taxon>Fungi</taxon>
        <taxon>Dikarya</taxon>
        <taxon>Basidiomycota</taxon>
        <taxon>Ustilaginomycotina</taxon>
        <taxon>Ustilaginomycetes</taxon>
        <taxon>Ustilaginales</taxon>
        <taxon>Ustilaginaceae</taxon>
        <taxon>Pseudozyma</taxon>
    </lineage>
</organism>
<dbReference type="RefSeq" id="XP_012189586.1">
    <property type="nucleotide sequence ID" value="XM_012334196.1"/>
</dbReference>
<feature type="region of interest" description="Disordered" evidence="1">
    <location>
        <begin position="48"/>
        <end position="96"/>
    </location>
</feature>
<proteinExistence type="predicted"/>
<protein>
    <submittedName>
        <fullName evidence="2">Histone-lysine N-methyltransferase</fullName>
    </submittedName>
</protein>
<dbReference type="HOGENOM" id="CLU_2134651_0_0_1"/>
<dbReference type="GO" id="GO:0032259">
    <property type="term" value="P:methylation"/>
    <property type="evidence" value="ECO:0007669"/>
    <property type="project" value="UniProtKB-KW"/>
</dbReference>
<gene>
    <name evidence="2" type="ORF">PHSY_003577</name>
</gene>
<dbReference type="EMBL" id="DF238799">
    <property type="protein sequence ID" value="GAC95999.1"/>
    <property type="molecule type" value="Genomic_DNA"/>
</dbReference>
<keyword evidence="3" id="KW-1185">Reference proteome</keyword>
<sequence>MLQDPARCNMIHCSDAKDKLREDRRGKRRAPTQLDLCEPSEHLRHGIGSCLSARREGGAKSHDEKEKEKVKEREREEDERDCGCSFRQQGKTPKKPVVSIRAGVFAQAAQTQS</sequence>
<dbReference type="GeneID" id="24108865"/>
<dbReference type="Proteomes" id="UP000014071">
    <property type="component" value="Unassembled WGS sequence"/>
</dbReference>